<feature type="transmembrane region" description="Helical" evidence="5">
    <location>
        <begin position="115"/>
        <end position="148"/>
    </location>
</feature>
<protein>
    <recommendedName>
        <fullName evidence="5">UPF0756 membrane protein GA0061081_11320</fullName>
    </recommendedName>
</protein>
<dbReference type="Pfam" id="PF04284">
    <property type="entry name" value="DUF441"/>
    <property type="match status" value="1"/>
</dbReference>
<evidence type="ECO:0000256" key="2">
    <source>
        <dbReference type="ARBA" id="ARBA00022692"/>
    </source>
</evidence>
<accession>A0A1C4D318</accession>
<feature type="transmembrane region" description="Helical" evidence="5">
    <location>
        <begin position="83"/>
        <end position="103"/>
    </location>
</feature>
<evidence type="ECO:0000256" key="4">
    <source>
        <dbReference type="ARBA" id="ARBA00023136"/>
    </source>
</evidence>
<reference evidence="7" key="1">
    <citation type="submission" date="2016-08" db="EMBL/GenBank/DDBJ databases">
        <authorList>
            <person name="Varghese N."/>
            <person name="Submissions Spin"/>
        </authorList>
    </citation>
    <scope>NUCLEOTIDE SEQUENCE [LARGE SCALE GENOMIC DNA]</scope>
    <source>
        <strain evidence="7">R-53248</strain>
    </source>
</reference>
<evidence type="ECO:0000256" key="5">
    <source>
        <dbReference type="HAMAP-Rule" id="MF_01874"/>
    </source>
</evidence>
<dbReference type="HAMAP" id="MF_01874">
    <property type="entry name" value="UPF0756"/>
    <property type="match status" value="1"/>
</dbReference>
<dbReference type="PANTHER" id="PTHR38452:SF1">
    <property type="entry name" value="UPF0756 MEMBRANE PROTEIN YEAL"/>
    <property type="match status" value="1"/>
</dbReference>
<evidence type="ECO:0000256" key="3">
    <source>
        <dbReference type="ARBA" id="ARBA00022989"/>
    </source>
</evidence>
<name>A0A1C4D318_9GAMM</name>
<comment type="similarity">
    <text evidence="5">Belongs to the UPF0756 family.</text>
</comment>
<dbReference type="EMBL" id="FMAQ01000013">
    <property type="protein sequence ID" value="SCC25844.1"/>
    <property type="molecule type" value="Genomic_DNA"/>
</dbReference>
<proteinExistence type="inferred from homology"/>
<dbReference type="AlphaFoldDB" id="A0A1C4D318"/>
<sequence length="151" mass="16035">MFAQFDISFFLLLGLAALCYLTHNNTVTFAVLLLLLFKLTPLDTYFPFLNKYGLTIGIVILTAAMMVPLADGSLKIGDIAKSFTTWQSLLAILVGILVSWLGTRGISLIGAHPTIINGLIIGTLIGVAFFKGIPVGPLIAAGILSLLIGKS</sequence>
<keyword evidence="3 5" id="KW-1133">Transmembrane helix</keyword>
<keyword evidence="4 5" id="KW-0472">Membrane</keyword>
<evidence type="ECO:0000313" key="6">
    <source>
        <dbReference type="EMBL" id="SCC25844.1"/>
    </source>
</evidence>
<comment type="subcellular location">
    <subcellularLocation>
        <location evidence="5">Cell membrane</location>
        <topology evidence="5">Multi-pass membrane protein</topology>
    </subcellularLocation>
</comment>
<organism evidence="6 7">
    <name type="scientific">Gilliamella bombicola</name>
    <dbReference type="NCBI Taxonomy" id="1798182"/>
    <lineage>
        <taxon>Bacteria</taxon>
        <taxon>Pseudomonadati</taxon>
        <taxon>Pseudomonadota</taxon>
        <taxon>Gammaproteobacteria</taxon>
        <taxon>Orbales</taxon>
        <taxon>Orbaceae</taxon>
        <taxon>Gilliamella</taxon>
    </lineage>
</organism>
<keyword evidence="1 5" id="KW-1003">Cell membrane</keyword>
<dbReference type="InterPro" id="IPR007382">
    <property type="entry name" value="UPF0756_TM"/>
</dbReference>
<gene>
    <name evidence="6" type="ORF">GA0061081_11320</name>
</gene>
<keyword evidence="7" id="KW-1185">Reference proteome</keyword>
<evidence type="ECO:0000313" key="7">
    <source>
        <dbReference type="Proteomes" id="UP000199670"/>
    </source>
</evidence>
<dbReference type="OrthoDB" id="80306at2"/>
<dbReference type="STRING" id="1798182.GA0061081_11320"/>
<dbReference type="PANTHER" id="PTHR38452">
    <property type="entry name" value="UPF0756 MEMBRANE PROTEIN YEAL"/>
    <property type="match status" value="1"/>
</dbReference>
<dbReference type="Proteomes" id="UP000199670">
    <property type="component" value="Unassembled WGS sequence"/>
</dbReference>
<keyword evidence="2 5" id="KW-0812">Transmembrane</keyword>
<dbReference type="GO" id="GO:0005886">
    <property type="term" value="C:plasma membrane"/>
    <property type="evidence" value="ECO:0007669"/>
    <property type="project" value="UniProtKB-SubCell"/>
</dbReference>
<evidence type="ECO:0000256" key="1">
    <source>
        <dbReference type="ARBA" id="ARBA00022475"/>
    </source>
</evidence>
<comment type="caution">
    <text evidence="5">Lacks conserved residue(s) required for the propagation of feature annotation.</text>
</comment>
<feature type="transmembrane region" description="Helical" evidence="5">
    <location>
        <begin position="54"/>
        <end position="71"/>
    </location>
</feature>
<dbReference type="RefSeq" id="WP_091350181.1">
    <property type="nucleotide sequence ID" value="NZ_FMAQ01000013.1"/>
</dbReference>